<reference evidence="1" key="1">
    <citation type="journal article" date="2023" name="G3 (Bethesda)">
        <title>A reference genome for the long-term kleptoplast-retaining sea slug Elysia crispata morphotype clarki.</title>
        <authorList>
            <person name="Eastman K.E."/>
            <person name="Pendleton A.L."/>
            <person name="Shaikh M.A."/>
            <person name="Suttiyut T."/>
            <person name="Ogas R."/>
            <person name="Tomko P."/>
            <person name="Gavelis G."/>
            <person name="Widhalm J.R."/>
            <person name="Wisecaver J.H."/>
        </authorList>
    </citation>
    <scope>NUCLEOTIDE SEQUENCE</scope>
    <source>
        <strain evidence="1">ECLA1</strain>
    </source>
</reference>
<keyword evidence="2" id="KW-1185">Reference proteome</keyword>
<sequence length="83" mass="9928">MEKLSGPGEAWSLKMSRLLYADRYRTSGLKTAWPHVHDTRRFKKATRQTGKISSSRRHRLTWILLLVRSKTLNCFIWMHCIRR</sequence>
<gene>
    <name evidence="1" type="ORF">RRG08_050119</name>
</gene>
<accession>A0AAE0Z5Z9</accession>
<dbReference type="Proteomes" id="UP001283361">
    <property type="component" value="Unassembled WGS sequence"/>
</dbReference>
<dbReference type="EMBL" id="JAWDGP010004563">
    <property type="protein sequence ID" value="KAK3763417.1"/>
    <property type="molecule type" value="Genomic_DNA"/>
</dbReference>
<name>A0AAE0Z5Z9_9GAST</name>
<protein>
    <submittedName>
        <fullName evidence="1">Uncharacterized protein</fullName>
    </submittedName>
</protein>
<dbReference type="AlphaFoldDB" id="A0AAE0Z5Z9"/>
<evidence type="ECO:0000313" key="1">
    <source>
        <dbReference type="EMBL" id="KAK3763417.1"/>
    </source>
</evidence>
<evidence type="ECO:0000313" key="2">
    <source>
        <dbReference type="Proteomes" id="UP001283361"/>
    </source>
</evidence>
<comment type="caution">
    <text evidence="1">The sequence shown here is derived from an EMBL/GenBank/DDBJ whole genome shotgun (WGS) entry which is preliminary data.</text>
</comment>
<proteinExistence type="predicted"/>
<organism evidence="1 2">
    <name type="scientific">Elysia crispata</name>
    <name type="common">lettuce slug</name>
    <dbReference type="NCBI Taxonomy" id="231223"/>
    <lineage>
        <taxon>Eukaryota</taxon>
        <taxon>Metazoa</taxon>
        <taxon>Spiralia</taxon>
        <taxon>Lophotrochozoa</taxon>
        <taxon>Mollusca</taxon>
        <taxon>Gastropoda</taxon>
        <taxon>Heterobranchia</taxon>
        <taxon>Euthyneura</taxon>
        <taxon>Panpulmonata</taxon>
        <taxon>Sacoglossa</taxon>
        <taxon>Placobranchoidea</taxon>
        <taxon>Plakobranchidae</taxon>
        <taxon>Elysia</taxon>
    </lineage>
</organism>